<feature type="transmembrane region" description="Helical" evidence="7">
    <location>
        <begin position="385"/>
        <end position="407"/>
    </location>
</feature>
<sequence>MVPNVLNRIRDMEVPGLSSRRAIQFRGSKFFIVFTITMAVFTDIFLYGVIVPVIPFAFEQRMGVSAQATQMWVSKSLAVYAAAMAVGSIVFGYLSDRLANRRATMLAGLVVLVAATIILCLCKTLALFMVGRVMQGLSAAVVWTVGLAVIAETASSHEVAYYMAYPGIGLSLGLFFGPLLGGIVYDKAGYYAVFYLCFAMLACDILLRLLMIERKALLQKLKKFSTDSQPVDQVINDGVEEEPTVVEGDVEQQPPPNKEVSEDPSPTPAKPRGKILCKLPPIFLLLTSPRILTAVFQSFTMSWIMSAIDATLTIHLKELFGFSSLGASLMLLAVAAPSIVEPLVGKAADRFGPRPVIIFGLVLAGPFLILLRLPNHNSTQQIVEFAALLTVAGFGLICVFSPMLGELSNVTLKIESRNKGIFGPGRGFGQAYGLFNVAFSLGSIVGPFQSGATNDNQGWGMTSLSLGIVAFGTLIPSILFSGGNLLVRHKKTTPKA</sequence>
<dbReference type="InterPro" id="IPR020846">
    <property type="entry name" value="MFS_dom"/>
</dbReference>
<evidence type="ECO:0000259" key="8">
    <source>
        <dbReference type="PROSITE" id="PS50850"/>
    </source>
</evidence>
<evidence type="ECO:0000256" key="4">
    <source>
        <dbReference type="ARBA" id="ARBA00022989"/>
    </source>
</evidence>
<proteinExistence type="predicted"/>
<dbReference type="InterPro" id="IPR011701">
    <property type="entry name" value="MFS"/>
</dbReference>
<evidence type="ECO:0000256" key="6">
    <source>
        <dbReference type="SAM" id="MobiDB-lite"/>
    </source>
</evidence>
<feature type="transmembrane region" description="Helical" evidence="7">
    <location>
        <begin position="106"/>
        <end position="127"/>
    </location>
</feature>
<accession>A0A060T046</accession>
<dbReference type="Pfam" id="PF07690">
    <property type="entry name" value="MFS_1"/>
    <property type="match status" value="1"/>
</dbReference>
<keyword evidence="4 7" id="KW-1133">Transmembrane helix</keyword>
<feature type="transmembrane region" description="Helical" evidence="7">
    <location>
        <begin position="30"/>
        <end position="57"/>
    </location>
</feature>
<feature type="transmembrane region" description="Helical" evidence="7">
    <location>
        <begin position="133"/>
        <end position="151"/>
    </location>
</feature>
<gene>
    <name evidence="9" type="ORF">GNLVRS02_ARAD1C13750g</name>
</gene>
<evidence type="ECO:0000256" key="1">
    <source>
        <dbReference type="ARBA" id="ARBA00004141"/>
    </source>
</evidence>
<dbReference type="InterPro" id="IPR036259">
    <property type="entry name" value="MFS_trans_sf"/>
</dbReference>
<feature type="transmembrane region" description="Helical" evidence="7">
    <location>
        <begin position="163"/>
        <end position="185"/>
    </location>
</feature>
<keyword evidence="3 7" id="KW-0812">Transmembrane</keyword>
<reference evidence="9" key="2">
    <citation type="submission" date="2014-06" db="EMBL/GenBank/DDBJ databases">
        <title>The complete genome of Blastobotrys (Arxula) adeninivorans LS3 - a yeast of biotechnological interest.</title>
        <authorList>
            <person name="Kunze G."/>
            <person name="Gaillardin C."/>
            <person name="Czernicka M."/>
            <person name="Durrens P."/>
            <person name="Martin T."/>
            <person name="Boer E."/>
            <person name="Gabaldon T."/>
            <person name="Cruz J."/>
            <person name="Talla E."/>
            <person name="Marck C."/>
            <person name="Goffeau A."/>
            <person name="Barbe V."/>
            <person name="Baret P."/>
            <person name="Baronian K."/>
            <person name="Beier S."/>
            <person name="Bleykasten C."/>
            <person name="Bode R."/>
            <person name="Casaregola S."/>
            <person name="Despons L."/>
            <person name="Fairhead C."/>
            <person name="Giersberg M."/>
            <person name="Gierski P."/>
            <person name="Hahnel U."/>
            <person name="Hartmann A."/>
            <person name="Jankowska D."/>
            <person name="Jubin C."/>
            <person name="Jung P."/>
            <person name="Lafontaine I."/>
            <person name="Leh-Louis V."/>
            <person name="Lemaire M."/>
            <person name="Marcet-Houben M."/>
            <person name="Mascher M."/>
            <person name="Morel G."/>
            <person name="Richard G.-F."/>
            <person name="Riechen J."/>
            <person name="Sacerdot C."/>
            <person name="Sarkar A."/>
            <person name="Savel G."/>
            <person name="Schacherer J."/>
            <person name="Sherman D."/>
            <person name="Straub M.-L."/>
            <person name="Stein N."/>
            <person name="Thierry A."/>
            <person name="Trautwein-Schult A."/>
            <person name="Westhof E."/>
            <person name="Worch S."/>
            <person name="Dujon B."/>
            <person name="Souciet J.-L."/>
            <person name="Wincker P."/>
            <person name="Scholz U."/>
            <person name="Neuveglise N."/>
        </authorList>
    </citation>
    <scope>NUCLEOTIDE SEQUENCE</scope>
    <source>
        <strain evidence="9">LS3</strain>
    </source>
</reference>
<dbReference type="EMBL" id="HG937693">
    <property type="protein sequence ID" value="CDP34495.1"/>
    <property type="molecule type" value="Genomic_DNA"/>
</dbReference>
<dbReference type="PANTHER" id="PTHR23506">
    <property type="entry name" value="GH10249P"/>
    <property type="match status" value="1"/>
</dbReference>
<dbReference type="AlphaFoldDB" id="A0A060T046"/>
<comment type="subcellular location">
    <subcellularLocation>
        <location evidence="1">Membrane</location>
        <topology evidence="1">Multi-pass membrane protein</topology>
    </subcellularLocation>
</comment>
<keyword evidence="5 7" id="KW-0472">Membrane</keyword>
<evidence type="ECO:0000256" key="7">
    <source>
        <dbReference type="SAM" id="Phobius"/>
    </source>
</evidence>
<evidence type="ECO:0000256" key="3">
    <source>
        <dbReference type="ARBA" id="ARBA00022692"/>
    </source>
</evidence>
<evidence type="ECO:0000256" key="2">
    <source>
        <dbReference type="ARBA" id="ARBA00022448"/>
    </source>
</evidence>
<evidence type="ECO:0000256" key="5">
    <source>
        <dbReference type="ARBA" id="ARBA00023136"/>
    </source>
</evidence>
<dbReference type="PROSITE" id="PS50850">
    <property type="entry name" value="MFS"/>
    <property type="match status" value="1"/>
</dbReference>
<feature type="transmembrane region" description="Helical" evidence="7">
    <location>
        <begin position="468"/>
        <end position="487"/>
    </location>
</feature>
<name>A0A060T046_BLAAD</name>
<feature type="transmembrane region" description="Helical" evidence="7">
    <location>
        <begin position="325"/>
        <end position="344"/>
    </location>
</feature>
<dbReference type="GO" id="GO:0022857">
    <property type="term" value="F:transmembrane transporter activity"/>
    <property type="evidence" value="ECO:0007669"/>
    <property type="project" value="InterPro"/>
</dbReference>
<protein>
    <submittedName>
        <fullName evidence="9">ARAD1C13750p</fullName>
    </submittedName>
</protein>
<dbReference type="Gene3D" id="1.20.1250.20">
    <property type="entry name" value="MFS general substrate transporter like domains"/>
    <property type="match status" value="1"/>
</dbReference>
<evidence type="ECO:0000313" key="9">
    <source>
        <dbReference type="EMBL" id="CDP34495.1"/>
    </source>
</evidence>
<dbReference type="SUPFAM" id="SSF103473">
    <property type="entry name" value="MFS general substrate transporter"/>
    <property type="match status" value="1"/>
</dbReference>
<feature type="transmembrane region" description="Helical" evidence="7">
    <location>
        <begin position="77"/>
        <end position="94"/>
    </location>
</feature>
<dbReference type="InterPro" id="IPR050930">
    <property type="entry name" value="MFS_Vesicular_Transporter"/>
</dbReference>
<feature type="transmembrane region" description="Helical" evidence="7">
    <location>
        <begin position="356"/>
        <end position="373"/>
    </location>
</feature>
<feature type="transmembrane region" description="Helical" evidence="7">
    <location>
        <begin position="191"/>
        <end position="211"/>
    </location>
</feature>
<dbReference type="CDD" id="cd17325">
    <property type="entry name" value="MFS_MdtG_SLC18_like"/>
    <property type="match status" value="1"/>
</dbReference>
<feature type="domain" description="Major facilitator superfamily (MFS) profile" evidence="8">
    <location>
        <begin position="32"/>
        <end position="485"/>
    </location>
</feature>
<dbReference type="PhylomeDB" id="A0A060T046"/>
<organism evidence="9">
    <name type="scientific">Blastobotrys adeninivorans</name>
    <name type="common">Yeast</name>
    <name type="synonym">Arxula adeninivorans</name>
    <dbReference type="NCBI Taxonomy" id="409370"/>
    <lineage>
        <taxon>Eukaryota</taxon>
        <taxon>Fungi</taxon>
        <taxon>Dikarya</taxon>
        <taxon>Ascomycota</taxon>
        <taxon>Saccharomycotina</taxon>
        <taxon>Dipodascomycetes</taxon>
        <taxon>Dipodascales</taxon>
        <taxon>Trichomonascaceae</taxon>
        <taxon>Blastobotrys</taxon>
    </lineage>
</organism>
<feature type="region of interest" description="Disordered" evidence="6">
    <location>
        <begin position="244"/>
        <end position="271"/>
    </location>
</feature>
<reference evidence="9" key="1">
    <citation type="submission" date="2014-02" db="EMBL/GenBank/DDBJ databases">
        <authorList>
            <person name="Genoscope - CEA"/>
        </authorList>
    </citation>
    <scope>NUCLEOTIDE SEQUENCE</scope>
    <source>
        <strain evidence="9">LS3</strain>
    </source>
</reference>
<dbReference type="PANTHER" id="PTHR23506:SF23">
    <property type="entry name" value="GH10249P"/>
    <property type="match status" value="1"/>
</dbReference>
<keyword evidence="2" id="KW-0813">Transport</keyword>
<dbReference type="GO" id="GO:0016020">
    <property type="term" value="C:membrane"/>
    <property type="evidence" value="ECO:0007669"/>
    <property type="project" value="UniProtKB-SubCell"/>
</dbReference>